<feature type="region of interest" description="Disordered" evidence="1">
    <location>
        <begin position="247"/>
        <end position="269"/>
    </location>
</feature>
<organism evidence="2 3">
    <name type="scientific">Demequina capsici</name>
    <dbReference type="NCBI Taxonomy" id="3075620"/>
    <lineage>
        <taxon>Bacteria</taxon>
        <taxon>Bacillati</taxon>
        <taxon>Actinomycetota</taxon>
        <taxon>Actinomycetes</taxon>
        <taxon>Micrococcales</taxon>
        <taxon>Demequinaceae</taxon>
        <taxon>Demequina</taxon>
    </lineage>
</organism>
<evidence type="ECO:0008006" key="4">
    <source>
        <dbReference type="Google" id="ProtNLM"/>
    </source>
</evidence>
<sequence>MPALLTRAERLARSVAVWDPYRDTAHAALLSGSGRSGTTWLLEAYSRAGELRPVFEPFRPDLDARFSDLRPGRYVPVDAARLPSQEAVEDVLTGRYRHPWADQEASLNPLKRYRGRLIKEIRFPMWAGWVAHRHPDVRIVHVIRHPLATLASQSVLGWSPERMHYMMAQPELVDGLLGDLPLRELAVVDDATALVTRWAVENVTAARTYGADRSALVSYDVAVEDRRELGLGAERLGIAPDRLTDLDKPSKMTHAKSSNAHATKDPRGWMRRIDDSQKAVVARVLDAVGLEQAFPTDGTVDRGALQRWWDACGRP</sequence>
<keyword evidence="3" id="KW-1185">Reference proteome</keyword>
<gene>
    <name evidence="2" type="ORF">RN606_11925</name>
</gene>
<accession>A0AA96J9Z7</accession>
<dbReference type="Proteomes" id="UP001304125">
    <property type="component" value="Chromosome"/>
</dbReference>
<evidence type="ECO:0000313" key="3">
    <source>
        <dbReference type="Proteomes" id="UP001304125"/>
    </source>
</evidence>
<dbReference type="AlphaFoldDB" id="A0AA96J9Z7"/>
<protein>
    <recommendedName>
        <fullName evidence="4">Sulfotransferase family protein</fullName>
    </recommendedName>
</protein>
<dbReference type="SUPFAM" id="SSF52540">
    <property type="entry name" value="P-loop containing nucleoside triphosphate hydrolases"/>
    <property type="match status" value="1"/>
</dbReference>
<dbReference type="InterPro" id="IPR027417">
    <property type="entry name" value="P-loop_NTPase"/>
</dbReference>
<evidence type="ECO:0000256" key="1">
    <source>
        <dbReference type="SAM" id="MobiDB-lite"/>
    </source>
</evidence>
<reference evidence="2 3" key="1">
    <citation type="submission" date="2023-09" db="EMBL/GenBank/DDBJ databases">
        <title>Demequina sp. a novel bacteria isolated from Capsicum annuum.</title>
        <authorList>
            <person name="Humaira Z."/>
            <person name="Lee J."/>
            <person name="Cho D."/>
        </authorList>
    </citation>
    <scope>NUCLEOTIDE SEQUENCE [LARGE SCALE GENOMIC DNA]</scope>
    <source>
        <strain evidence="2 3">OYTSA14</strain>
    </source>
</reference>
<dbReference type="EMBL" id="CP134879">
    <property type="protein sequence ID" value="WNM24061.1"/>
    <property type="molecule type" value="Genomic_DNA"/>
</dbReference>
<name>A0AA96J9Z7_9MICO</name>
<evidence type="ECO:0000313" key="2">
    <source>
        <dbReference type="EMBL" id="WNM24061.1"/>
    </source>
</evidence>
<proteinExistence type="predicted"/>
<dbReference type="Gene3D" id="3.40.50.300">
    <property type="entry name" value="P-loop containing nucleotide triphosphate hydrolases"/>
    <property type="match status" value="1"/>
</dbReference>
<dbReference type="RefSeq" id="WP_313497457.1">
    <property type="nucleotide sequence ID" value="NZ_CP134879.1"/>
</dbReference>